<dbReference type="GO" id="GO:0005783">
    <property type="term" value="C:endoplasmic reticulum"/>
    <property type="evidence" value="ECO:0007669"/>
    <property type="project" value="TreeGrafter"/>
</dbReference>
<name>A0A5B8MPD0_9CHLO</name>
<evidence type="ECO:0000256" key="3">
    <source>
        <dbReference type="ARBA" id="ARBA00022989"/>
    </source>
</evidence>
<keyword evidence="10" id="KW-1185">Reference proteome</keyword>
<comment type="subcellular location">
    <subcellularLocation>
        <location evidence="1">Membrane</location>
        <topology evidence="1">Multi-pass membrane protein</topology>
    </subcellularLocation>
</comment>
<evidence type="ECO:0000256" key="5">
    <source>
        <dbReference type="PROSITE-ProRule" id="PRU00205"/>
    </source>
</evidence>
<dbReference type="Pfam" id="PF03798">
    <property type="entry name" value="TRAM_LAG1_CLN8"/>
    <property type="match status" value="1"/>
</dbReference>
<proteinExistence type="predicted"/>
<evidence type="ECO:0000256" key="6">
    <source>
        <dbReference type="SAM" id="Phobius"/>
    </source>
</evidence>
<feature type="transmembrane region" description="Helical" evidence="6">
    <location>
        <begin position="20"/>
        <end position="42"/>
    </location>
</feature>
<dbReference type="PROSITE" id="PS50922">
    <property type="entry name" value="TLC"/>
    <property type="match status" value="1"/>
</dbReference>
<dbReference type="OrthoDB" id="511757at2759"/>
<sequence length="278" mass="32537">MFIWEEFPSDVSQLYWTSAYSLAFYLTLTAVVNVTKFDAWILSNSKDEKVRKYAYAMTFEGRKKRVFMDSTIQSLLSSVISSLAAFHLVYIHRNWATYTPEKLLFNEDAPTFFYCSLMTGYFASDLIVELIFFRCFDEFGMIIHHVIFLFCCVHNLKNKVFTFQFIWLSLCECSTPFVNVRWILHTLGLKDSKLYLVNGGFLTLTFIFFRVFVYTLGLYHLWTLYPVLLASDKPLLSKYLVPSFLVVGYLLNLLWSSKIARGLYSLLTKDKKAKRKSK</sequence>
<evidence type="ECO:0000256" key="4">
    <source>
        <dbReference type="ARBA" id="ARBA00023136"/>
    </source>
</evidence>
<reference evidence="9 10" key="1">
    <citation type="submission" date="2018-07" db="EMBL/GenBank/DDBJ databases">
        <title>The complete nuclear genome of the prasinophyte Chloropicon primus (CCMP1205).</title>
        <authorList>
            <person name="Pombert J.-F."/>
            <person name="Otis C."/>
            <person name="Turmel M."/>
            <person name="Lemieux C."/>
        </authorList>
    </citation>
    <scope>NUCLEOTIDE SEQUENCE [LARGE SCALE GENOMIC DNA]</scope>
    <source>
        <strain evidence="9 10">CCMP1205</strain>
    </source>
</reference>
<dbReference type="STRING" id="1764295.A0A5B8MPD0"/>
<keyword evidence="2 5" id="KW-0812">Transmembrane</keyword>
<evidence type="ECO:0000256" key="1">
    <source>
        <dbReference type="ARBA" id="ARBA00004141"/>
    </source>
</evidence>
<reference evidence="8" key="2">
    <citation type="submission" date="2021-01" db="EMBL/GenBank/DDBJ databases">
        <authorList>
            <person name="Corre E."/>
            <person name="Pelletier E."/>
            <person name="Niang G."/>
            <person name="Scheremetjew M."/>
            <person name="Finn R."/>
            <person name="Kale V."/>
            <person name="Holt S."/>
            <person name="Cochrane G."/>
            <person name="Meng A."/>
            <person name="Brown T."/>
            <person name="Cohen L."/>
        </authorList>
    </citation>
    <scope>NUCLEOTIDE SEQUENCE</scope>
    <source>
        <strain evidence="8">CCMP1205</strain>
    </source>
</reference>
<dbReference type="PANTHER" id="PTHR13439">
    <property type="entry name" value="CT120 PROTEIN"/>
    <property type="match status" value="1"/>
</dbReference>
<gene>
    <name evidence="9" type="ORF">A3770_05p39730</name>
    <name evidence="8" type="ORF">CPRI1469_LOCUS8527</name>
</gene>
<evidence type="ECO:0000313" key="10">
    <source>
        <dbReference type="Proteomes" id="UP000316726"/>
    </source>
</evidence>
<evidence type="ECO:0000313" key="9">
    <source>
        <dbReference type="EMBL" id="QDZ21455.1"/>
    </source>
</evidence>
<accession>A0A5B8MPD0</accession>
<dbReference type="AlphaFoldDB" id="A0A5B8MPD0"/>
<feature type="transmembrane region" description="Helical" evidence="6">
    <location>
        <begin position="72"/>
        <end position="91"/>
    </location>
</feature>
<feature type="transmembrane region" description="Helical" evidence="6">
    <location>
        <begin position="196"/>
        <end position="219"/>
    </location>
</feature>
<dbReference type="EMBL" id="CP031038">
    <property type="protein sequence ID" value="QDZ21455.1"/>
    <property type="molecule type" value="Genomic_DNA"/>
</dbReference>
<dbReference type="EMBL" id="HBHL01012962">
    <property type="protein sequence ID" value="CAD9719661.1"/>
    <property type="molecule type" value="Transcribed_RNA"/>
</dbReference>
<feature type="transmembrane region" description="Helical" evidence="6">
    <location>
        <begin position="111"/>
        <end position="132"/>
    </location>
</feature>
<dbReference type="PANTHER" id="PTHR13439:SF0">
    <property type="entry name" value="TOPOISOMERASE I DAMAGE AFFECTED PROTEIN 4"/>
    <property type="match status" value="1"/>
</dbReference>
<dbReference type="GO" id="GO:0055088">
    <property type="term" value="P:lipid homeostasis"/>
    <property type="evidence" value="ECO:0007669"/>
    <property type="project" value="TreeGrafter"/>
</dbReference>
<feature type="transmembrane region" description="Helical" evidence="6">
    <location>
        <begin position="239"/>
        <end position="255"/>
    </location>
</feature>
<keyword evidence="3 6" id="KW-1133">Transmembrane helix</keyword>
<organism evidence="9 10">
    <name type="scientific">Chloropicon primus</name>
    <dbReference type="NCBI Taxonomy" id="1764295"/>
    <lineage>
        <taxon>Eukaryota</taxon>
        <taxon>Viridiplantae</taxon>
        <taxon>Chlorophyta</taxon>
        <taxon>Chloropicophyceae</taxon>
        <taxon>Chloropicales</taxon>
        <taxon>Chloropicaceae</taxon>
        <taxon>Chloropicon</taxon>
    </lineage>
</organism>
<dbReference type="InterPro" id="IPR006634">
    <property type="entry name" value="TLC-dom"/>
</dbReference>
<evidence type="ECO:0000256" key="2">
    <source>
        <dbReference type="ARBA" id="ARBA00022692"/>
    </source>
</evidence>
<dbReference type="InterPro" id="IPR050846">
    <property type="entry name" value="TLCD"/>
</dbReference>
<keyword evidence="4 5" id="KW-0472">Membrane</keyword>
<feature type="domain" description="TLC" evidence="7">
    <location>
        <begin position="63"/>
        <end position="268"/>
    </location>
</feature>
<evidence type="ECO:0000259" key="7">
    <source>
        <dbReference type="PROSITE" id="PS50922"/>
    </source>
</evidence>
<dbReference type="Proteomes" id="UP000316726">
    <property type="component" value="Chromosome 5"/>
</dbReference>
<evidence type="ECO:0000313" key="8">
    <source>
        <dbReference type="EMBL" id="CAD9719661.1"/>
    </source>
</evidence>
<dbReference type="SMART" id="SM00724">
    <property type="entry name" value="TLC"/>
    <property type="match status" value="1"/>
</dbReference>
<protein>
    <recommendedName>
        <fullName evidence="7">TLC domain-containing protein</fullName>
    </recommendedName>
</protein>
<dbReference type="GO" id="GO:0016020">
    <property type="term" value="C:membrane"/>
    <property type="evidence" value="ECO:0007669"/>
    <property type="project" value="UniProtKB-SubCell"/>
</dbReference>